<proteinExistence type="predicted"/>
<evidence type="ECO:0000313" key="2">
    <source>
        <dbReference type="Proteomes" id="UP000033344"/>
    </source>
</evidence>
<reference evidence="1 2" key="1">
    <citation type="submission" date="2015-03" db="EMBL/GenBank/DDBJ databases">
        <authorList>
            <person name="McCorrison J."/>
            <person name="Sanka R."/>
            <person name="Adams M."/>
            <person name="Brinkac L."/>
            <person name="Nierman W."/>
            <person name="Sutton G."/>
            <person name="Nelson K."/>
            <person name="Kiedrowski L."/>
            <person name="Guerrero D."/>
            <person name="Bonomo R."/>
        </authorList>
    </citation>
    <scope>NUCLEOTIDE SEQUENCE [LARGE SCALE GENOMIC DNA]</scope>
    <source>
        <strain evidence="1 2">42324</strain>
    </source>
</reference>
<dbReference type="EMBL" id="JZYG01000023">
    <property type="protein sequence ID" value="KJM32742.1"/>
    <property type="molecule type" value="Genomic_DNA"/>
</dbReference>
<gene>
    <name evidence="1" type="ORF">SS44_18115</name>
</gene>
<comment type="caution">
    <text evidence="1">The sequence shown here is derived from an EMBL/GenBank/DDBJ whole genome shotgun (WGS) entry which is preliminary data.</text>
</comment>
<sequence length="77" mass="8966">MQVIVVCNNESPFIFTMPKYESVFLYQDGKGNVQVLDVNMHFLEKEDKNVSTIITASERMITDTELKKLVRQLHYPT</sequence>
<dbReference type="Proteomes" id="UP000033344">
    <property type="component" value="Unassembled WGS sequence"/>
</dbReference>
<accession>A0AAE2JPF3</accession>
<name>A0AAE2JPF3_ENTCL</name>
<dbReference type="AlphaFoldDB" id="A0AAE2JPF3"/>
<organism evidence="1 2">
    <name type="scientific">Enterobacter cloacae subsp. cloacae</name>
    <dbReference type="NCBI Taxonomy" id="336306"/>
    <lineage>
        <taxon>Bacteria</taxon>
        <taxon>Pseudomonadati</taxon>
        <taxon>Pseudomonadota</taxon>
        <taxon>Gammaproteobacteria</taxon>
        <taxon>Enterobacterales</taxon>
        <taxon>Enterobacteriaceae</taxon>
        <taxon>Enterobacter</taxon>
        <taxon>Enterobacter cloacae complex</taxon>
    </lineage>
</organism>
<evidence type="ECO:0000313" key="1">
    <source>
        <dbReference type="EMBL" id="KJM32742.1"/>
    </source>
</evidence>
<protein>
    <submittedName>
        <fullName evidence="1">Uncharacterized protein</fullName>
    </submittedName>
</protein>